<protein>
    <submittedName>
        <fullName evidence="1">OLC1v1036490C1</fullName>
    </submittedName>
</protein>
<evidence type="ECO:0000313" key="1">
    <source>
        <dbReference type="EMBL" id="CAI9099638.1"/>
    </source>
</evidence>
<keyword evidence="2" id="KW-1185">Reference proteome</keyword>
<proteinExistence type="predicted"/>
<dbReference type="Proteomes" id="UP001161247">
    <property type="component" value="Chromosome 3"/>
</dbReference>
<organism evidence="1 2">
    <name type="scientific">Oldenlandia corymbosa var. corymbosa</name>
    <dbReference type="NCBI Taxonomy" id="529605"/>
    <lineage>
        <taxon>Eukaryota</taxon>
        <taxon>Viridiplantae</taxon>
        <taxon>Streptophyta</taxon>
        <taxon>Embryophyta</taxon>
        <taxon>Tracheophyta</taxon>
        <taxon>Spermatophyta</taxon>
        <taxon>Magnoliopsida</taxon>
        <taxon>eudicotyledons</taxon>
        <taxon>Gunneridae</taxon>
        <taxon>Pentapetalae</taxon>
        <taxon>asterids</taxon>
        <taxon>lamiids</taxon>
        <taxon>Gentianales</taxon>
        <taxon>Rubiaceae</taxon>
        <taxon>Rubioideae</taxon>
        <taxon>Spermacoceae</taxon>
        <taxon>Hedyotis-Oldenlandia complex</taxon>
        <taxon>Oldenlandia</taxon>
    </lineage>
</organism>
<name>A0AAV1CWK9_OLDCO</name>
<dbReference type="EMBL" id="OX459120">
    <property type="protein sequence ID" value="CAI9099638.1"/>
    <property type="molecule type" value="Genomic_DNA"/>
</dbReference>
<accession>A0AAV1CWK9</accession>
<evidence type="ECO:0000313" key="2">
    <source>
        <dbReference type="Proteomes" id="UP001161247"/>
    </source>
</evidence>
<gene>
    <name evidence="1" type="ORF">OLC1_LOCUS9616</name>
</gene>
<reference evidence="1" key="1">
    <citation type="submission" date="2023-03" db="EMBL/GenBank/DDBJ databases">
        <authorList>
            <person name="Julca I."/>
        </authorList>
    </citation>
    <scope>NUCLEOTIDE SEQUENCE</scope>
</reference>
<sequence length="170" mass="18300">MNGDSMVLDDMIDEFVDKACLTDDVNIKLGNNCVDTVNIDHLLPNDDLSRVLIESVCVLESLVGIDIAQTNFSIDPSGSGTNFSSNDSFSDVLWSEIPIDMLTIVEEPIDVLSQFKDSNGVYVNCVNGGVNQSTIGKFGLLVSGFKGGTTYSKLSSDSVNKMFNIPACLD</sequence>
<dbReference type="AlphaFoldDB" id="A0AAV1CWK9"/>